<evidence type="ECO:0000313" key="1">
    <source>
        <dbReference type="EMBL" id="MEZ8719541.1"/>
    </source>
</evidence>
<proteinExistence type="predicted"/>
<keyword evidence="2" id="KW-1185">Reference proteome</keyword>
<evidence type="ECO:0000313" key="2">
    <source>
        <dbReference type="Proteomes" id="UP001570071"/>
    </source>
</evidence>
<reference evidence="1 2" key="1">
    <citation type="journal article" date="2024" name="ISME J.">
        <title>Tailless and filamentous prophages are predominant in marine Vibrio.</title>
        <authorList>
            <person name="Steensen K."/>
            <person name="Seneca J."/>
            <person name="Bartlau N."/>
            <person name="Yu X.A."/>
            <person name="Hussain F.A."/>
            <person name="Polz M.F."/>
        </authorList>
    </citation>
    <scope>NUCLEOTIDE SEQUENCE [LARGE SCALE GENOMIC DNA]</scope>
    <source>
        <strain evidence="1 2">10N.239.312.F12</strain>
    </source>
</reference>
<accession>A0ABV4MQX2</accession>
<protein>
    <submittedName>
        <fullName evidence="1">Uncharacterized protein</fullName>
    </submittedName>
</protein>
<dbReference type="Proteomes" id="UP001570071">
    <property type="component" value="Unassembled WGS sequence"/>
</dbReference>
<comment type="caution">
    <text evidence="1">The sequence shown here is derived from an EMBL/GenBank/DDBJ whole genome shotgun (WGS) entry which is preliminary data.</text>
</comment>
<name>A0ABV4MQX2_9VIBR</name>
<dbReference type="RefSeq" id="WP_269337310.1">
    <property type="nucleotide sequence ID" value="NZ_JBFSSG010000001.1"/>
</dbReference>
<organism evidence="1 2">
    <name type="scientific">Vibrio pomeroyi</name>
    <dbReference type="NCBI Taxonomy" id="198832"/>
    <lineage>
        <taxon>Bacteria</taxon>
        <taxon>Pseudomonadati</taxon>
        <taxon>Pseudomonadota</taxon>
        <taxon>Gammaproteobacteria</taxon>
        <taxon>Vibrionales</taxon>
        <taxon>Vibrionaceae</taxon>
        <taxon>Vibrio</taxon>
    </lineage>
</organism>
<gene>
    <name evidence="1" type="ORF">AB6D66_00585</name>
</gene>
<dbReference type="EMBL" id="JBFSSG010000001">
    <property type="protein sequence ID" value="MEZ8719541.1"/>
    <property type="molecule type" value="Genomic_DNA"/>
</dbReference>
<sequence length="88" mass="9838">MVKSEVQAGLEIIQANCSRGKVVVDANLGGYGVYVTLFAPKDEQLGLLDKARNVEPFKGKEQFITLGVADLPLWECRLHNYRSQQILF</sequence>